<feature type="DNA-binding region" description="H-T-H motif" evidence="4">
    <location>
        <begin position="28"/>
        <end position="47"/>
    </location>
</feature>
<gene>
    <name evidence="6" type="ORF">CRH09_19945</name>
</gene>
<dbReference type="InterPro" id="IPR036271">
    <property type="entry name" value="Tet_transcr_reg_TetR-rel_C_sf"/>
</dbReference>
<evidence type="ECO:0000313" key="6">
    <source>
        <dbReference type="EMBL" id="ATL68118.1"/>
    </source>
</evidence>
<dbReference type="InterPro" id="IPR050109">
    <property type="entry name" value="HTH-type_TetR-like_transc_reg"/>
</dbReference>
<dbReference type="Gene3D" id="1.10.357.10">
    <property type="entry name" value="Tetracycline Repressor, domain 2"/>
    <property type="match status" value="1"/>
</dbReference>
<dbReference type="GO" id="GO:0003700">
    <property type="term" value="F:DNA-binding transcription factor activity"/>
    <property type="evidence" value="ECO:0007669"/>
    <property type="project" value="TreeGrafter"/>
</dbReference>
<dbReference type="RefSeq" id="WP_098695219.1">
    <property type="nucleotide sequence ID" value="NZ_CP023778.1"/>
</dbReference>
<dbReference type="SUPFAM" id="SSF48498">
    <property type="entry name" value="Tetracyclin repressor-like, C-terminal domain"/>
    <property type="match status" value="1"/>
</dbReference>
<dbReference type="Pfam" id="PF13305">
    <property type="entry name" value="TetR_C_33"/>
    <property type="match status" value="1"/>
</dbReference>
<accession>A0A291RLD6</accession>
<dbReference type="GeneID" id="88359635"/>
<dbReference type="AlphaFoldDB" id="A0A291RLD6"/>
<dbReference type="Pfam" id="PF00440">
    <property type="entry name" value="TetR_N"/>
    <property type="match status" value="1"/>
</dbReference>
<dbReference type="PANTHER" id="PTHR30055">
    <property type="entry name" value="HTH-TYPE TRANSCRIPTIONAL REGULATOR RUTR"/>
    <property type="match status" value="1"/>
</dbReference>
<evidence type="ECO:0000256" key="4">
    <source>
        <dbReference type="PROSITE-ProRule" id="PRU00335"/>
    </source>
</evidence>
<evidence type="ECO:0000256" key="2">
    <source>
        <dbReference type="ARBA" id="ARBA00023125"/>
    </source>
</evidence>
<dbReference type="PROSITE" id="PS50977">
    <property type="entry name" value="HTH_TETR_2"/>
    <property type="match status" value="1"/>
</dbReference>
<dbReference type="InterPro" id="IPR025996">
    <property type="entry name" value="MT1864/Rv1816-like_C"/>
</dbReference>
<keyword evidence="2 4" id="KW-0238">DNA-binding</keyword>
<dbReference type="GO" id="GO:0000976">
    <property type="term" value="F:transcription cis-regulatory region binding"/>
    <property type="evidence" value="ECO:0007669"/>
    <property type="project" value="TreeGrafter"/>
</dbReference>
<protein>
    <submittedName>
        <fullName evidence="6">TetR family transcriptional regulator</fullName>
    </submittedName>
</protein>
<sequence>MPRAGVTAERLTEAAAELADEIGFDKVTVMALARHFGVKDASLYAHIKNAHDLRTRVALLALEELADRVGEALAGRSGKQALVAFADAYRTYALQHPGRYAAMQMDLDADTFAASAAGRHAQLTRAILRGYDLGEPDETDAVRLLHSTFHGYVSLERRGGFGHTPRAADASWLRALDALDVVLRHWPD</sequence>
<keyword evidence="1" id="KW-0805">Transcription regulation</keyword>
<reference evidence="6 7" key="1">
    <citation type="submission" date="2017-10" db="EMBL/GenBank/DDBJ databases">
        <title>Comparative genomics between pathogenic Norcardia.</title>
        <authorList>
            <person name="Zeng L."/>
        </authorList>
    </citation>
    <scope>NUCLEOTIDE SEQUENCE [LARGE SCALE GENOMIC DNA]</scope>
    <source>
        <strain evidence="6 7">NC_YFY_NT001</strain>
    </source>
</reference>
<evidence type="ECO:0000313" key="7">
    <source>
        <dbReference type="Proteomes" id="UP000221961"/>
    </source>
</evidence>
<organism evidence="6 7">
    <name type="scientific">Nocardia terpenica</name>
    <dbReference type="NCBI Taxonomy" id="455432"/>
    <lineage>
        <taxon>Bacteria</taxon>
        <taxon>Bacillati</taxon>
        <taxon>Actinomycetota</taxon>
        <taxon>Actinomycetes</taxon>
        <taxon>Mycobacteriales</taxon>
        <taxon>Nocardiaceae</taxon>
        <taxon>Nocardia</taxon>
    </lineage>
</organism>
<dbReference type="InterPro" id="IPR009057">
    <property type="entry name" value="Homeodomain-like_sf"/>
</dbReference>
<evidence type="ECO:0000259" key="5">
    <source>
        <dbReference type="PROSITE" id="PS50977"/>
    </source>
</evidence>
<dbReference type="InterPro" id="IPR001647">
    <property type="entry name" value="HTH_TetR"/>
</dbReference>
<dbReference type="EMBL" id="CP023778">
    <property type="protein sequence ID" value="ATL68118.1"/>
    <property type="molecule type" value="Genomic_DNA"/>
</dbReference>
<name>A0A291RLD6_9NOCA</name>
<feature type="domain" description="HTH tetR-type" evidence="5">
    <location>
        <begin position="5"/>
        <end position="65"/>
    </location>
</feature>
<evidence type="ECO:0000256" key="3">
    <source>
        <dbReference type="ARBA" id="ARBA00023163"/>
    </source>
</evidence>
<dbReference type="KEGG" id="ntp:CRH09_19945"/>
<proteinExistence type="predicted"/>
<evidence type="ECO:0000256" key="1">
    <source>
        <dbReference type="ARBA" id="ARBA00023015"/>
    </source>
</evidence>
<keyword evidence="3" id="KW-0804">Transcription</keyword>
<dbReference type="SUPFAM" id="SSF46689">
    <property type="entry name" value="Homeodomain-like"/>
    <property type="match status" value="1"/>
</dbReference>
<dbReference type="Gene3D" id="1.10.10.60">
    <property type="entry name" value="Homeodomain-like"/>
    <property type="match status" value="1"/>
</dbReference>
<dbReference type="Proteomes" id="UP000221961">
    <property type="component" value="Chromosome"/>
</dbReference>
<dbReference type="PANTHER" id="PTHR30055:SF234">
    <property type="entry name" value="HTH-TYPE TRANSCRIPTIONAL REGULATOR BETI"/>
    <property type="match status" value="1"/>
</dbReference>